<dbReference type="EMBL" id="DVHK01000093">
    <property type="protein sequence ID" value="HIR67280.1"/>
    <property type="molecule type" value="Genomic_DNA"/>
</dbReference>
<accession>A0A9D1J9B0</accession>
<feature type="signal peptide" evidence="1">
    <location>
        <begin position="1"/>
        <end position="21"/>
    </location>
</feature>
<feature type="chain" id="PRO_5038549640" evidence="1">
    <location>
        <begin position="22"/>
        <end position="971"/>
    </location>
</feature>
<gene>
    <name evidence="2" type="ORF">IAB94_04470</name>
</gene>
<dbReference type="AlphaFoldDB" id="A0A9D1J9B0"/>
<dbReference type="Proteomes" id="UP000823913">
    <property type="component" value="Unassembled WGS sequence"/>
</dbReference>
<evidence type="ECO:0000256" key="1">
    <source>
        <dbReference type="SAM" id="SignalP"/>
    </source>
</evidence>
<name>A0A9D1J9B0_9FIRM</name>
<evidence type="ECO:0000313" key="2">
    <source>
        <dbReference type="EMBL" id="HIR67280.1"/>
    </source>
</evidence>
<evidence type="ECO:0000313" key="3">
    <source>
        <dbReference type="Proteomes" id="UP000823913"/>
    </source>
</evidence>
<protein>
    <submittedName>
        <fullName evidence="2">Uncharacterized protein</fullName>
    </submittedName>
</protein>
<reference evidence="2" key="2">
    <citation type="journal article" date="2021" name="PeerJ">
        <title>Extensive microbial diversity within the chicken gut microbiome revealed by metagenomics and culture.</title>
        <authorList>
            <person name="Gilroy R."/>
            <person name="Ravi A."/>
            <person name="Getino M."/>
            <person name="Pursley I."/>
            <person name="Horton D.L."/>
            <person name="Alikhan N.F."/>
            <person name="Baker D."/>
            <person name="Gharbi K."/>
            <person name="Hall N."/>
            <person name="Watson M."/>
            <person name="Adriaenssens E.M."/>
            <person name="Foster-Nyarko E."/>
            <person name="Jarju S."/>
            <person name="Secka A."/>
            <person name="Antonio M."/>
            <person name="Oren A."/>
            <person name="Chaudhuri R.R."/>
            <person name="La Ragione R."/>
            <person name="Hildebrand F."/>
            <person name="Pallen M.J."/>
        </authorList>
    </citation>
    <scope>NUCLEOTIDE SEQUENCE</scope>
    <source>
        <strain evidence="2">ChiW16-3235</strain>
    </source>
</reference>
<dbReference type="PROSITE" id="PS51257">
    <property type="entry name" value="PROKAR_LIPOPROTEIN"/>
    <property type="match status" value="1"/>
</dbReference>
<keyword evidence="1" id="KW-0732">Signal</keyword>
<proteinExistence type="predicted"/>
<organism evidence="2 3">
    <name type="scientific">Candidatus Coproplasma avicola</name>
    <dbReference type="NCBI Taxonomy" id="2840744"/>
    <lineage>
        <taxon>Bacteria</taxon>
        <taxon>Bacillati</taxon>
        <taxon>Bacillota</taxon>
        <taxon>Clostridia</taxon>
        <taxon>Eubacteriales</taxon>
        <taxon>Candidatus Coproplasma</taxon>
    </lineage>
</organism>
<sequence length="971" mass="105200">MKKFALLLAGVLSLGAGVICACTNGEVNNPPDPDDPGIVDPPDDNDTDFTEALGAYALFDWVSETGVLNLAEGTLEGTQSFEITDVTGADAEIVISCTADGVDYTISLNDAGALEMISVADNQLYSTFLVEASRYAGAWYSADETSYYYVISDTVDNEGYFSWRVCNRSGVTTAEPYQAVTIFESQGENYGITFYVPETNYFFYYSGEAVYMNDGTSMGTLEVEAYTPVFSSTYLNAEGEELSIDLVNSTVTYQGQEMTATAGFGAFGAGIWFRDEDTSVERALIYTNEETKLVSLEGSEVYAAYNPEWLPGDEDGEGEWSIGTNLANGGDIVFNDDQNIIFEGTSYQLSHYIDDGELVYSFTVPGTANDYTYVIRAVEGSEDVFYMESNRSQRSGYYFRENAKRQFVQTFTSNSEILTIDEDYALTITTKDVDGDDVRPGTGSRFTYLEDLGTIAYSYTDSGLGTSGSVTFNLALVNTQGIYWTIVGTGGSYAAYSTYLTEDYLPTAIETMTQALNEGDDYFTTGGLTPETLRFNFETGIVTVDGADSYYFSWGYGAVRTTDTPELYVTINEGEMVPDSHYNRYTLFPSSTGLDAVLEAVDIDSSGNISTSDEQSRFYVAQNTFEELFGTTFVYDGRYVQSSISIDEEGGLNLSSYDASTGNTNLLKVDRNDYSIHIGISGGTETITLVYAVDGQNYIVEIVNRLYATYDSLVYCIPDLAEVIGMYSNGSEYIILGSDGSVNYNGVDVNVTGIVSNPGEVVVTFMRSNAVHTATFTGGQVTVASGDSQTIYSNKIDTDLSSFVGTYIVAVDDNTDITIGVSATVGGVNEQVSLTTTINGVIRTPSVQLSEDGKLQIYFTAFDFAAGGTVRCTLTLDGDRVSVNVTVGSSGNTEVYDVSDWDYSDFNIEETQIGQGTLSCVVKEGAPLYLLNGVMCDGYEVSINGNVKTLTLDFNGTDVVITNNNGSVSVA</sequence>
<comment type="caution">
    <text evidence="2">The sequence shown here is derived from an EMBL/GenBank/DDBJ whole genome shotgun (WGS) entry which is preliminary data.</text>
</comment>
<reference evidence="2" key="1">
    <citation type="submission" date="2020-10" db="EMBL/GenBank/DDBJ databases">
        <authorList>
            <person name="Gilroy R."/>
        </authorList>
    </citation>
    <scope>NUCLEOTIDE SEQUENCE</scope>
    <source>
        <strain evidence="2">ChiW16-3235</strain>
    </source>
</reference>